<feature type="transmembrane region" description="Helical" evidence="10">
    <location>
        <begin position="87"/>
        <end position="118"/>
    </location>
</feature>
<dbReference type="PRINTS" id="PR00864">
    <property type="entry name" value="PREPILNPTASE"/>
</dbReference>
<comment type="subcellular location">
    <subcellularLocation>
        <location evidence="1">Cell inner membrane</location>
        <topology evidence="1">Multi-pass membrane protein</topology>
    </subcellularLocation>
    <subcellularLocation>
        <location evidence="9">Cell membrane</location>
        <topology evidence="9">Multi-pass membrane protein</topology>
    </subcellularLocation>
</comment>
<evidence type="ECO:0000256" key="4">
    <source>
        <dbReference type="ARBA" id="ARBA00022519"/>
    </source>
</evidence>
<evidence type="ECO:0000256" key="5">
    <source>
        <dbReference type="ARBA" id="ARBA00022692"/>
    </source>
</evidence>
<evidence type="ECO:0000259" key="12">
    <source>
        <dbReference type="Pfam" id="PF06750"/>
    </source>
</evidence>
<dbReference type="InterPro" id="IPR014032">
    <property type="entry name" value="Peptidase_A24A_bac"/>
</dbReference>
<dbReference type="InterPro" id="IPR050882">
    <property type="entry name" value="Prepilin_peptidase/N-MTase"/>
</dbReference>
<keyword evidence="6 10" id="KW-1133">Transmembrane helix</keyword>
<comment type="similarity">
    <text evidence="2 8">Belongs to the peptidase A24 family.</text>
</comment>
<dbReference type="RefSeq" id="WP_313832375.1">
    <property type="nucleotide sequence ID" value="NZ_JAQOUE010000001.1"/>
</dbReference>
<feature type="transmembrane region" description="Helical" evidence="10">
    <location>
        <begin position="6"/>
        <end position="29"/>
    </location>
</feature>
<keyword evidence="9" id="KW-0511">Multifunctional enzyme</keyword>
<dbReference type="EMBL" id="JAQOUE010000001">
    <property type="protein sequence ID" value="MDT7042021.1"/>
    <property type="molecule type" value="Genomic_DNA"/>
</dbReference>
<keyword evidence="9" id="KW-0489">Methyltransferase</keyword>
<evidence type="ECO:0000256" key="2">
    <source>
        <dbReference type="ARBA" id="ARBA00005801"/>
    </source>
</evidence>
<gene>
    <name evidence="13" type="ORF">PPG34_06620</name>
</gene>
<dbReference type="PANTHER" id="PTHR30487">
    <property type="entry name" value="TYPE 4 PREPILIN-LIKE PROTEINS LEADER PEPTIDE-PROCESSING ENZYME"/>
    <property type="match status" value="1"/>
</dbReference>
<feature type="transmembrane region" description="Helical" evidence="10">
    <location>
        <begin position="124"/>
        <end position="145"/>
    </location>
</feature>
<dbReference type="Gene3D" id="1.20.120.1220">
    <property type="match status" value="1"/>
</dbReference>
<proteinExistence type="inferred from homology"/>
<keyword evidence="14" id="KW-1185">Reference proteome</keyword>
<dbReference type="PANTHER" id="PTHR30487:SF0">
    <property type="entry name" value="PREPILIN LEADER PEPTIDASE_N-METHYLTRANSFERASE-RELATED"/>
    <property type="match status" value="1"/>
</dbReference>
<dbReference type="InterPro" id="IPR000045">
    <property type="entry name" value="Prepilin_IV_endopep_pep"/>
</dbReference>
<reference evidence="13 14" key="1">
    <citation type="journal article" date="2023" name="ISME J.">
        <title>Cultivation and genomic characterization of novel and ubiquitous marine nitrite-oxidizing bacteria from the Nitrospirales.</title>
        <authorList>
            <person name="Mueller A.J."/>
            <person name="Daebeler A."/>
            <person name="Herbold C.W."/>
            <person name="Kirkegaard R.H."/>
            <person name="Daims H."/>
        </authorList>
    </citation>
    <scope>NUCLEOTIDE SEQUENCE [LARGE SCALE GENOMIC DNA]</scope>
    <source>
        <strain evidence="13 14">EB</strain>
    </source>
</reference>
<keyword evidence="3" id="KW-1003">Cell membrane</keyword>
<evidence type="ECO:0000256" key="10">
    <source>
        <dbReference type="SAM" id="Phobius"/>
    </source>
</evidence>
<feature type="transmembrane region" description="Helical" evidence="10">
    <location>
        <begin position="186"/>
        <end position="219"/>
    </location>
</feature>
<keyword evidence="4" id="KW-0997">Cell inner membrane</keyword>
<evidence type="ECO:0000256" key="1">
    <source>
        <dbReference type="ARBA" id="ARBA00004429"/>
    </source>
</evidence>
<keyword evidence="7 10" id="KW-0472">Membrane</keyword>
<evidence type="ECO:0000313" key="13">
    <source>
        <dbReference type="EMBL" id="MDT7042021.1"/>
    </source>
</evidence>
<evidence type="ECO:0000256" key="3">
    <source>
        <dbReference type="ARBA" id="ARBA00022475"/>
    </source>
</evidence>
<evidence type="ECO:0000256" key="6">
    <source>
        <dbReference type="ARBA" id="ARBA00022989"/>
    </source>
</evidence>
<feature type="transmembrane region" description="Helical" evidence="10">
    <location>
        <begin position="231"/>
        <end position="254"/>
    </location>
</feature>
<comment type="caution">
    <text evidence="13">The sequence shown here is derived from an EMBL/GenBank/DDBJ whole genome shotgun (WGS) entry which is preliminary data.</text>
</comment>
<keyword evidence="9" id="KW-0645">Protease</keyword>
<protein>
    <recommendedName>
        <fullName evidence="9">Prepilin leader peptidase/N-methyltransferase</fullName>
        <ecNumber evidence="9">2.1.1.-</ecNumber>
        <ecNumber evidence="9">3.4.23.43</ecNumber>
    </recommendedName>
</protein>
<name>A0ABU3K6M3_9BACT</name>
<feature type="transmembrane region" description="Helical" evidence="10">
    <location>
        <begin position="152"/>
        <end position="174"/>
    </location>
</feature>
<sequence>MTDPWWLYLWVFPIGLVVGSFLNVCVVRLPEGQSVVSPRSRCPHCQQPIAWFDNIPLISYICLGRRCRNCQGSISLRYPIMELMNGLGYVGIVATFGWTWVAAVYAIFFSALLVVAWIDLDHLIIPDVISLPGIVLGLLAAATILPIGFLNAVVGVVLGGGILWGLAILSPYMFGKEGLGGGDIKLLAMIGAFLGWQSALLTLMLASVMGAVVGIGLLVCKVMERGHYIPFGPFLVFGALASLFFKADLVQWYIRTMW</sequence>
<dbReference type="InterPro" id="IPR010627">
    <property type="entry name" value="Prepilin_pept_A24_N"/>
</dbReference>
<evidence type="ECO:0000256" key="8">
    <source>
        <dbReference type="RuleBase" id="RU003793"/>
    </source>
</evidence>
<evidence type="ECO:0000259" key="11">
    <source>
        <dbReference type="Pfam" id="PF01478"/>
    </source>
</evidence>
<comment type="catalytic activity">
    <reaction evidence="9">
        <text>Typically cleaves a -Gly-|-Phe- bond to release an N-terminal, basic peptide of 5-8 residues from type IV prepilin, and then N-methylates the new N-terminal amino group, the methyl donor being S-adenosyl-L-methionine.</text>
        <dbReference type="EC" id="3.4.23.43"/>
    </reaction>
</comment>
<dbReference type="EC" id="3.4.23.43" evidence="9"/>
<dbReference type="Pfam" id="PF01478">
    <property type="entry name" value="Peptidase_A24"/>
    <property type="match status" value="1"/>
</dbReference>
<evidence type="ECO:0000256" key="9">
    <source>
        <dbReference type="RuleBase" id="RU003794"/>
    </source>
</evidence>
<keyword evidence="5 9" id="KW-0812">Transmembrane</keyword>
<keyword evidence="9" id="KW-0808">Transferase</keyword>
<feature type="domain" description="Prepilin type IV endopeptidase peptidase" evidence="11">
    <location>
        <begin position="107"/>
        <end position="215"/>
    </location>
</feature>
<dbReference type="Proteomes" id="UP001250932">
    <property type="component" value="Unassembled WGS sequence"/>
</dbReference>
<dbReference type="EC" id="2.1.1.-" evidence="9"/>
<organism evidence="13 14">
    <name type="scientific">Candidatus Nitronereus thalassa</name>
    <dbReference type="NCBI Taxonomy" id="3020898"/>
    <lineage>
        <taxon>Bacteria</taxon>
        <taxon>Pseudomonadati</taxon>
        <taxon>Nitrospirota</taxon>
        <taxon>Nitrospiria</taxon>
        <taxon>Nitrospirales</taxon>
        <taxon>Nitrospiraceae</taxon>
        <taxon>Candidatus Nitronereus</taxon>
    </lineage>
</organism>
<dbReference type="Pfam" id="PF06750">
    <property type="entry name" value="A24_N_bact"/>
    <property type="match status" value="1"/>
</dbReference>
<accession>A0ABU3K6M3</accession>
<evidence type="ECO:0000256" key="7">
    <source>
        <dbReference type="ARBA" id="ARBA00023136"/>
    </source>
</evidence>
<comment type="function">
    <text evidence="9">Plays an essential role in type IV pili and type II pseudopili formation by proteolytically removing the leader sequence from substrate proteins and subsequently monomethylating the alpha-amino group of the newly exposed N-terminal phenylalanine.</text>
</comment>
<keyword evidence="9" id="KW-0378">Hydrolase</keyword>
<feature type="domain" description="Prepilin peptidase A24 N-terminal" evidence="12">
    <location>
        <begin position="14"/>
        <end position="95"/>
    </location>
</feature>
<evidence type="ECO:0000313" key="14">
    <source>
        <dbReference type="Proteomes" id="UP001250932"/>
    </source>
</evidence>